<evidence type="ECO:0000256" key="2">
    <source>
        <dbReference type="SAM" id="Phobius"/>
    </source>
</evidence>
<feature type="compositionally biased region" description="Polar residues" evidence="1">
    <location>
        <begin position="120"/>
        <end position="133"/>
    </location>
</feature>
<dbReference type="AlphaFoldDB" id="A0A6A5H4I8"/>
<feature type="transmembrane region" description="Helical" evidence="2">
    <location>
        <begin position="205"/>
        <end position="227"/>
    </location>
</feature>
<dbReference type="Proteomes" id="UP000483820">
    <property type="component" value="Chromosome III"/>
</dbReference>
<dbReference type="CTD" id="9811460"/>
<dbReference type="RefSeq" id="XP_053587753.1">
    <property type="nucleotide sequence ID" value="XM_053728176.1"/>
</dbReference>
<evidence type="ECO:0000313" key="4">
    <source>
        <dbReference type="Proteomes" id="UP000483820"/>
    </source>
</evidence>
<dbReference type="GeneID" id="9811460"/>
<sequence>MDPNGPQLFGEDIMKLIKNNVPSGVPYSNCRVGIMLESDETSEAIELSFKPLKKLSSEDIVQSMEEMSQWKKCLNLPSGNRRKTSSTRPGFSIRWHLGKSRKQSKTSEERGVAQRVAETGQVQEPVNTSTRAGKLTHGQTNFQTKCFDPCIPGSFLFKCRSNYNANAKPNIDPKTSPPETTTIAVETTESLITTSTTGSSNTKTIIVTCCIIGVVILLCVGIAVFYFRRKKASSGTKDINSVESNSKTNKKNKKDAQFARY</sequence>
<reference evidence="3 4" key="1">
    <citation type="submission" date="2019-12" db="EMBL/GenBank/DDBJ databases">
        <title>Chromosome-level assembly of the Caenorhabditis remanei genome.</title>
        <authorList>
            <person name="Teterina A.A."/>
            <person name="Willis J.H."/>
            <person name="Phillips P.C."/>
        </authorList>
    </citation>
    <scope>NUCLEOTIDE SEQUENCE [LARGE SCALE GENOMIC DNA]</scope>
    <source>
        <strain evidence="3 4">PX506</strain>
        <tissue evidence="3">Whole organism</tissue>
    </source>
</reference>
<proteinExistence type="predicted"/>
<gene>
    <name evidence="3" type="ORF">GCK72_011043</name>
</gene>
<evidence type="ECO:0000313" key="3">
    <source>
        <dbReference type="EMBL" id="KAF1762780.1"/>
    </source>
</evidence>
<name>A0A6A5H4I8_CAERE</name>
<keyword evidence="2" id="KW-0472">Membrane</keyword>
<protein>
    <submittedName>
        <fullName evidence="3">Uncharacterized protein</fullName>
    </submittedName>
</protein>
<comment type="caution">
    <text evidence="3">The sequence shown here is derived from an EMBL/GenBank/DDBJ whole genome shotgun (WGS) entry which is preliminary data.</text>
</comment>
<dbReference type="KEGG" id="crq:GCK72_011043"/>
<keyword evidence="2" id="KW-1133">Transmembrane helix</keyword>
<accession>A0A6A5H4I8</accession>
<organism evidence="3 4">
    <name type="scientific">Caenorhabditis remanei</name>
    <name type="common">Caenorhabditis vulgaris</name>
    <dbReference type="NCBI Taxonomy" id="31234"/>
    <lineage>
        <taxon>Eukaryota</taxon>
        <taxon>Metazoa</taxon>
        <taxon>Ecdysozoa</taxon>
        <taxon>Nematoda</taxon>
        <taxon>Chromadorea</taxon>
        <taxon>Rhabditida</taxon>
        <taxon>Rhabditina</taxon>
        <taxon>Rhabditomorpha</taxon>
        <taxon>Rhabditoidea</taxon>
        <taxon>Rhabditidae</taxon>
        <taxon>Peloderinae</taxon>
        <taxon>Caenorhabditis</taxon>
    </lineage>
</organism>
<keyword evidence="2" id="KW-0812">Transmembrane</keyword>
<dbReference type="EMBL" id="WUAV01000003">
    <property type="protein sequence ID" value="KAF1762780.1"/>
    <property type="molecule type" value="Genomic_DNA"/>
</dbReference>
<feature type="region of interest" description="Disordered" evidence="1">
    <location>
        <begin position="237"/>
        <end position="261"/>
    </location>
</feature>
<feature type="region of interest" description="Disordered" evidence="1">
    <location>
        <begin position="98"/>
        <end position="133"/>
    </location>
</feature>
<evidence type="ECO:0000256" key="1">
    <source>
        <dbReference type="SAM" id="MobiDB-lite"/>
    </source>
</evidence>